<evidence type="ECO:0000313" key="2">
    <source>
        <dbReference type="Proteomes" id="UP001501771"/>
    </source>
</evidence>
<dbReference type="EMBL" id="BAAAQR010000005">
    <property type="protein sequence ID" value="GAA2145145.1"/>
    <property type="molecule type" value="Genomic_DNA"/>
</dbReference>
<reference evidence="1 2" key="1">
    <citation type="journal article" date="2019" name="Int. J. Syst. Evol. Microbiol.">
        <title>The Global Catalogue of Microorganisms (GCM) 10K type strain sequencing project: providing services to taxonomists for standard genome sequencing and annotation.</title>
        <authorList>
            <consortium name="The Broad Institute Genomics Platform"/>
            <consortium name="The Broad Institute Genome Sequencing Center for Infectious Disease"/>
            <person name="Wu L."/>
            <person name="Ma J."/>
        </authorList>
    </citation>
    <scope>NUCLEOTIDE SEQUENCE [LARGE SCALE GENOMIC DNA]</scope>
    <source>
        <strain evidence="1 2">JCM 16022</strain>
    </source>
</reference>
<dbReference type="RefSeq" id="WP_344150780.1">
    <property type="nucleotide sequence ID" value="NZ_BAAAQR010000005.1"/>
</dbReference>
<evidence type="ECO:0000313" key="1">
    <source>
        <dbReference type="EMBL" id="GAA2145145.1"/>
    </source>
</evidence>
<accession>A0ABN2ZNW0</accession>
<gene>
    <name evidence="1" type="ORF">GCM10009844_19510</name>
</gene>
<dbReference type="Proteomes" id="UP001501771">
    <property type="component" value="Unassembled WGS sequence"/>
</dbReference>
<sequence length="43" mass="4837">MKLMRVAAIAGIAKKLYDESRKPENKARINGAIAKVRQRRGRA</sequence>
<organism evidence="1 2">
    <name type="scientific">Nocardioides koreensis</name>
    <dbReference type="NCBI Taxonomy" id="433651"/>
    <lineage>
        <taxon>Bacteria</taxon>
        <taxon>Bacillati</taxon>
        <taxon>Actinomycetota</taxon>
        <taxon>Actinomycetes</taxon>
        <taxon>Propionibacteriales</taxon>
        <taxon>Nocardioidaceae</taxon>
        <taxon>Nocardioides</taxon>
    </lineage>
</organism>
<name>A0ABN2ZNW0_9ACTN</name>
<protein>
    <submittedName>
        <fullName evidence="1">Uncharacterized protein</fullName>
    </submittedName>
</protein>
<comment type="caution">
    <text evidence="1">The sequence shown here is derived from an EMBL/GenBank/DDBJ whole genome shotgun (WGS) entry which is preliminary data.</text>
</comment>
<keyword evidence="2" id="KW-1185">Reference proteome</keyword>
<proteinExistence type="predicted"/>